<dbReference type="GO" id="GO:0046872">
    <property type="term" value="F:metal ion binding"/>
    <property type="evidence" value="ECO:0007669"/>
    <property type="project" value="UniProtKB-KW"/>
</dbReference>
<dbReference type="InterPro" id="IPR010376">
    <property type="entry name" value="GBBH-like_N"/>
</dbReference>
<keyword evidence="4" id="KW-0223">Dioxygenase</keyword>
<evidence type="ECO:0000259" key="7">
    <source>
        <dbReference type="Pfam" id="PF02668"/>
    </source>
</evidence>
<dbReference type="GO" id="GO:0016706">
    <property type="term" value="F:2-oxoglutarate-dependent dioxygenase activity"/>
    <property type="evidence" value="ECO:0007669"/>
    <property type="project" value="UniProtKB-ARBA"/>
</dbReference>
<feature type="domain" description="Gamma-butyrobetaine hydroxylase-like N-terminal" evidence="8">
    <location>
        <begin position="93"/>
        <end position="151"/>
    </location>
</feature>
<evidence type="ECO:0000256" key="1">
    <source>
        <dbReference type="ARBA" id="ARBA00001954"/>
    </source>
</evidence>
<dbReference type="InterPro" id="IPR003819">
    <property type="entry name" value="TauD/TfdA-like"/>
</dbReference>
<evidence type="ECO:0000259" key="8">
    <source>
        <dbReference type="Pfam" id="PF06155"/>
    </source>
</evidence>
<sequence>MSLVGRKLAVVSAKCRAQASGKLPGTERLFKSVAASQQESSSTPTHIAASGQSLLHRSAKGGHFQTSRIAHASPSTSPIYETTTNATTTSGWDPQAFDVSLLWLRDLCECSRCVDPSTKQKLFSTVDIPPNIQGTRLPSSDDAKITLRWTNDIVGYGNDHVTTLSTEMYSQNSRNSSGGPLFDIPARNLWLAQHFRAKCEDMDYEHYMQSDHSVLQALQQLHTHGLLFLTNVPDSEKSVSAIVERIGPLKNTFYGSTWDVRSVPEAKNVAYTAQDLGFHMDLMYMQQPPHLQFLHCIRSSAAGGASLFTDSFRAARDLWVDDPDSVRNLAQLPVNFHYNHPELHYYHQSRRVVELKDGASLDSLPSGEQGAKMLADAIRNVSWAPPFQAPFINPNAKKLEEISGETLIRWHAAARKFSEAVHQPAGIYERMMRPGECVIFDNRRVLHARRAFEVGDAGKERWLRGAYMDEDPFLSKTKVMQKLQATV</sequence>
<name>A0AAE0TNL2_9PEZI</name>
<dbReference type="InterPro" id="IPR038492">
    <property type="entry name" value="GBBH-like_N_sf"/>
</dbReference>
<protein>
    <submittedName>
        <fullName evidence="9">Uncharacterized protein</fullName>
    </submittedName>
</protein>
<evidence type="ECO:0000256" key="3">
    <source>
        <dbReference type="ARBA" id="ARBA00022723"/>
    </source>
</evidence>
<dbReference type="InterPro" id="IPR050411">
    <property type="entry name" value="AlphaKG_dependent_hydroxylases"/>
</dbReference>
<reference evidence="9" key="1">
    <citation type="submission" date="2023-07" db="EMBL/GenBank/DDBJ databases">
        <title>Black Yeasts Isolated from many extreme environments.</title>
        <authorList>
            <person name="Coleine C."/>
            <person name="Stajich J.E."/>
            <person name="Selbmann L."/>
        </authorList>
    </citation>
    <scope>NUCLEOTIDE SEQUENCE</scope>
    <source>
        <strain evidence="9">CCFEE 5485</strain>
    </source>
</reference>
<organism evidence="9 10">
    <name type="scientific">Recurvomyces mirabilis</name>
    <dbReference type="NCBI Taxonomy" id="574656"/>
    <lineage>
        <taxon>Eukaryota</taxon>
        <taxon>Fungi</taxon>
        <taxon>Dikarya</taxon>
        <taxon>Ascomycota</taxon>
        <taxon>Pezizomycotina</taxon>
        <taxon>Dothideomycetes</taxon>
        <taxon>Dothideomycetidae</taxon>
        <taxon>Mycosphaerellales</taxon>
        <taxon>Teratosphaeriaceae</taxon>
        <taxon>Recurvomyces</taxon>
    </lineage>
</organism>
<comment type="caution">
    <text evidence="9">The sequence shown here is derived from an EMBL/GenBank/DDBJ whole genome shotgun (WGS) entry which is preliminary data.</text>
</comment>
<dbReference type="Proteomes" id="UP001274830">
    <property type="component" value="Unassembled WGS sequence"/>
</dbReference>
<dbReference type="InterPro" id="IPR042098">
    <property type="entry name" value="TauD-like_sf"/>
</dbReference>
<dbReference type="SUPFAM" id="SSF51197">
    <property type="entry name" value="Clavaminate synthase-like"/>
    <property type="match status" value="1"/>
</dbReference>
<feature type="domain" description="TauD/TfdA-like" evidence="7">
    <location>
        <begin position="192"/>
        <end position="467"/>
    </location>
</feature>
<accession>A0AAE0TNL2</accession>
<dbReference type="Pfam" id="PF02668">
    <property type="entry name" value="TauD"/>
    <property type="match status" value="1"/>
</dbReference>
<evidence type="ECO:0000256" key="4">
    <source>
        <dbReference type="ARBA" id="ARBA00022964"/>
    </source>
</evidence>
<dbReference type="CDD" id="cd00250">
    <property type="entry name" value="CAS_like"/>
    <property type="match status" value="1"/>
</dbReference>
<proteinExistence type="inferred from homology"/>
<evidence type="ECO:0000313" key="9">
    <source>
        <dbReference type="EMBL" id="KAK3670577.1"/>
    </source>
</evidence>
<evidence type="ECO:0000256" key="6">
    <source>
        <dbReference type="ARBA" id="ARBA00023004"/>
    </source>
</evidence>
<gene>
    <name evidence="9" type="ORF">LTR78_009545</name>
</gene>
<evidence type="ECO:0000313" key="10">
    <source>
        <dbReference type="Proteomes" id="UP001274830"/>
    </source>
</evidence>
<keyword evidence="10" id="KW-1185">Reference proteome</keyword>
<dbReference type="Gene3D" id="3.60.130.10">
    <property type="entry name" value="Clavaminate synthase-like"/>
    <property type="match status" value="1"/>
</dbReference>
<keyword evidence="5" id="KW-0560">Oxidoreductase</keyword>
<keyword evidence="3" id="KW-0479">Metal-binding</keyword>
<dbReference type="AlphaFoldDB" id="A0AAE0TNL2"/>
<dbReference type="PANTHER" id="PTHR10696">
    <property type="entry name" value="GAMMA-BUTYROBETAINE HYDROXYLASE-RELATED"/>
    <property type="match status" value="1"/>
</dbReference>
<evidence type="ECO:0000256" key="5">
    <source>
        <dbReference type="ARBA" id="ARBA00023002"/>
    </source>
</evidence>
<keyword evidence="6" id="KW-0408">Iron</keyword>
<dbReference type="EMBL" id="JAUTXT010000054">
    <property type="protein sequence ID" value="KAK3670577.1"/>
    <property type="molecule type" value="Genomic_DNA"/>
</dbReference>
<comment type="cofactor">
    <cofactor evidence="1">
        <name>Fe(2+)</name>
        <dbReference type="ChEBI" id="CHEBI:29033"/>
    </cofactor>
</comment>
<dbReference type="Pfam" id="PF06155">
    <property type="entry name" value="GBBH-like_N"/>
    <property type="match status" value="1"/>
</dbReference>
<dbReference type="Gene3D" id="3.30.2020.30">
    <property type="match status" value="1"/>
</dbReference>
<dbReference type="PANTHER" id="PTHR10696:SF25">
    <property type="entry name" value="OXIDOREDUCTASE AIM17-RELATED"/>
    <property type="match status" value="1"/>
</dbReference>
<evidence type="ECO:0000256" key="2">
    <source>
        <dbReference type="ARBA" id="ARBA00008654"/>
    </source>
</evidence>
<dbReference type="GO" id="GO:0005739">
    <property type="term" value="C:mitochondrion"/>
    <property type="evidence" value="ECO:0007669"/>
    <property type="project" value="TreeGrafter"/>
</dbReference>
<comment type="similarity">
    <text evidence="2">Belongs to the gamma-BBH/TMLD family.</text>
</comment>
<dbReference type="GO" id="GO:0045329">
    <property type="term" value="P:carnitine biosynthetic process"/>
    <property type="evidence" value="ECO:0007669"/>
    <property type="project" value="TreeGrafter"/>
</dbReference>